<keyword evidence="3" id="KW-1185">Reference proteome</keyword>
<dbReference type="EMBL" id="JANBUW010000265">
    <property type="protein sequence ID" value="KAJ2847758.1"/>
    <property type="molecule type" value="Genomic_DNA"/>
</dbReference>
<dbReference type="OrthoDB" id="5524751at2759"/>
<name>A0A9W8I4W8_9FUNG</name>
<evidence type="ECO:0000313" key="2">
    <source>
        <dbReference type="EMBL" id="KAJ2847758.1"/>
    </source>
</evidence>
<feature type="non-terminal residue" evidence="2">
    <location>
        <position position="678"/>
    </location>
</feature>
<feature type="region of interest" description="Disordered" evidence="1">
    <location>
        <begin position="54"/>
        <end position="81"/>
    </location>
</feature>
<gene>
    <name evidence="2" type="ORF">IWW36_003686</name>
</gene>
<accession>A0A9W8I4W8</accession>
<comment type="caution">
    <text evidence="2">The sequence shown here is derived from an EMBL/GenBank/DDBJ whole genome shotgun (WGS) entry which is preliminary data.</text>
</comment>
<dbReference type="Proteomes" id="UP001139887">
    <property type="component" value="Unassembled WGS sequence"/>
</dbReference>
<dbReference type="AlphaFoldDB" id="A0A9W8I4W8"/>
<sequence length="678" mass="77089">MQYNYPNDNGYYQDNLDDTYQFNYNDQMFGAGDLIGNISTMATPGLTPVEQFQSIEPPVTRKKTRKPRETRMRSAPRPKTPWSLEQNQRFFRTLAEYIYVDKSGLKPLAIYLNQQELEHVDHCESTLGMSDVEIAQSLSEQEAESNPNRCGHLLFEVLRHMQRASGVSDVRAVNEKAKNVRSRIINRFIGMYDSGALPPKRPVRYVAAILSSLTASPFCPVSAASASAGLGVYSTMENKHDVCLWLQAMMWLYPRKMYDFLLQCSIQITRAWVEDIPVEFRKPEDFRVLSDQEPDIYSLVELLRRMVNDLSDEPAANKYKSSMPSYYNMHSDNSNDIAGKKRKRKLTVQETKKSAKDDNATVIANDEEHISVGLFDLLKTREKLKIAGMRNKLLAAVGGVIRNGDANTMVDIKYHLYRLWTCVARFTEVSKMLVPSNRIPAENMLEWPRFAEFVVVHDFSSPFDVTSVEPRLRVSKERMVCKEIHHNIEDLIKQWVASTEGETRMEIPVWLTIARRSDNQMVLGLIISSLDTNTGNLETQSLITSYRKFDDASLIPVIDAAIVSGGSKNYNDLPMHDQMGLDPWPWSKSQESIITASDDFKKPVNIQVGDSSIQLVVSSAYADSPDIIDPWLEPRVMPSFVFNLQKTYASEDAIKSAPEYAQLLDEENNYISSEASIK</sequence>
<organism evidence="2 3">
    <name type="scientific">Coemansia brasiliensis</name>
    <dbReference type="NCBI Taxonomy" id="2650707"/>
    <lineage>
        <taxon>Eukaryota</taxon>
        <taxon>Fungi</taxon>
        <taxon>Fungi incertae sedis</taxon>
        <taxon>Zoopagomycota</taxon>
        <taxon>Kickxellomycotina</taxon>
        <taxon>Kickxellomycetes</taxon>
        <taxon>Kickxellales</taxon>
        <taxon>Kickxellaceae</taxon>
        <taxon>Coemansia</taxon>
    </lineage>
</organism>
<evidence type="ECO:0000313" key="3">
    <source>
        <dbReference type="Proteomes" id="UP001139887"/>
    </source>
</evidence>
<reference evidence="2" key="1">
    <citation type="submission" date="2022-07" db="EMBL/GenBank/DDBJ databases">
        <title>Phylogenomic reconstructions and comparative analyses of Kickxellomycotina fungi.</title>
        <authorList>
            <person name="Reynolds N.K."/>
            <person name="Stajich J.E."/>
            <person name="Barry K."/>
            <person name="Grigoriev I.V."/>
            <person name="Crous P."/>
            <person name="Smith M.E."/>
        </authorList>
    </citation>
    <scope>NUCLEOTIDE SEQUENCE</scope>
    <source>
        <strain evidence="2">NRRL 1566</strain>
    </source>
</reference>
<proteinExistence type="predicted"/>
<evidence type="ECO:0000256" key="1">
    <source>
        <dbReference type="SAM" id="MobiDB-lite"/>
    </source>
</evidence>
<protein>
    <submittedName>
        <fullName evidence="2">Uncharacterized protein</fullName>
    </submittedName>
</protein>